<protein>
    <recommendedName>
        <fullName evidence="4">Lipoprotein</fullName>
    </recommendedName>
</protein>
<dbReference type="AlphaFoldDB" id="A0A7Y8F9R3"/>
<accession>A0A7Y8F9R3</accession>
<evidence type="ECO:0000313" key="2">
    <source>
        <dbReference type="EMBL" id="NWE74933.1"/>
    </source>
</evidence>
<dbReference type="RefSeq" id="WP_177112884.1">
    <property type="nucleotide sequence ID" value="NZ_JACARF010000005.1"/>
</dbReference>
<feature type="chain" id="PRO_5030838114" description="Lipoprotein" evidence="1">
    <location>
        <begin position="24"/>
        <end position="183"/>
    </location>
</feature>
<dbReference type="EMBL" id="JACARF010000005">
    <property type="protein sequence ID" value="NWE74933.1"/>
    <property type="molecule type" value="Genomic_DNA"/>
</dbReference>
<evidence type="ECO:0000256" key="1">
    <source>
        <dbReference type="SAM" id="SignalP"/>
    </source>
</evidence>
<dbReference type="PROSITE" id="PS51257">
    <property type="entry name" value="PROKAR_LIPOPROTEIN"/>
    <property type="match status" value="1"/>
</dbReference>
<keyword evidence="1" id="KW-0732">Signal</keyword>
<comment type="caution">
    <text evidence="2">The sequence shown here is derived from an EMBL/GenBank/DDBJ whole genome shotgun (WGS) entry which is preliminary data.</text>
</comment>
<gene>
    <name evidence="2" type="ORF">HX828_05145</name>
</gene>
<evidence type="ECO:0000313" key="3">
    <source>
        <dbReference type="Proteomes" id="UP000537188"/>
    </source>
</evidence>
<dbReference type="Proteomes" id="UP000537188">
    <property type="component" value="Unassembled WGS sequence"/>
</dbReference>
<name>A0A7Y8F9R3_9PSED</name>
<feature type="signal peptide" evidence="1">
    <location>
        <begin position="1"/>
        <end position="23"/>
    </location>
</feature>
<sequence>MPFFTRRLPGAIAVAALFASVLAGCAAKSNYVDATEPDAAKLRFVSNSSNAKLYYLDDQHCAGREAGALNNLYVPDTPRRAGMIVPPPAKARGFLEIKVKPGTEGYVFVSTDGYSWMCGFQIGLTPEPNAEYEVTLNVRGNKCGVELSRLGRVDGKDVRVPMPAVQNGTPACLGMKPAGSAAK</sequence>
<proteinExistence type="predicted"/>
<reference evidence="2 3" key="1">
    <citation type="submission" date="2020-04" db="EMBL/GenBank/DDBJ databases">
        <title>Molecular characterization of pseudomonads from Agaricus bisporus reveal novel blotch 2 pathogens in Western Europe.</title>
        <authorList>
            <person name="Taparia T."/>
            <person name="Krijger M."/>
            <person name="Haynes E."/>
            <person name="Elpinstone J.G."/>
            <person name="Noble R."/>
            <person name="Van Der Wolf J."/>
        </authorList>
    </citation>
    <scope>NUCLEOTIDE SEQUENCE [LARGE SCALE GENOMIC DNA]</scope>
    <source>
        <strain evidence="2 3">IPO3781</strain>
    </source>
</reference>
<evidence type="ECO:0008006" key="4">
    <source>
        <dbReference type="Google" id="ProtNLM"/>
    </source>
</evidence>
<organism evidence="2 3">
    <name type="scientific">Pseudomonas yamanorum</name>
    <dbReference type="NCBI Taxonomy" id="515393"/>
    <lineage>
        <taxon>Bacteria</taxon>
        <taxon>Pseudomonadati</taxon>
        <taxon>Pseudomonadota</taxon>
        <taxon>Gammaproteobacteria</taxon>
        <taxon>Pseudomonadales</taxon>
        <taxon>Pseudomonadaceae</taxon>
        <taxon>Pseudomonas</taxon>
    </lineage>
</organism>